<evidence type="ECO:0000259" key="11">
    <source>
        <dbReference type="PROSITE" id="PS50968"/>
    </source>
</evidence>
<dbReference type="FunCoup" id="A0A517SH83">
    <property type="interactions" value="475"/>
</dbReference>
<dbReference type="PANTHER" id="PTHR43178">
    <property type="entry name" value="DIHYDROLIPOAMIDE ACETYLTRANSFERASE COMPONENT OF PYRUVATE DEHYDROGENASE COMPLEX"/>
    <property type="match status" value="1"/>
</dbReference>
<dbReference type="Pfam" id="PF00364">
    <property type="entry name" value="Biotin_lipoyl"/>
    <property type="match status" value="2"/>
</dbReference>
<dbReference type="EMBL" id="CP036271">
    <property type="protein sequence ID" value="QDT55447.1"/>
    <property type="molecule type" value="Genomic_DNA"/>
</dbReference>
<keyword evidence="4 9" id="KW-0808">Transferase</keyword>
<feature type="domain" description="Peripheral subunit-binding (PSBD)" evidence="12">
    <location>
        <begin position="259"/>
        <end position="296"/>
    </location>
</feature>
<dbReference type="SUPFAM" id="SSF47005">
    <property type="entry name" value="Peripheral subunit-binding domain of 2-oxo acid dehydrogenase complex"/>
    <property type="match status" value="1"/>
</dbReference>
<keyword evidence="6 9" id="KW-0012">Acyltransferase</keyword>
<dbReference type="PROSITE" id="PS50968">
    <property type="entry name" value="BIOTINYL_LIPOYL"/>
    <property type="match status" value="2"/>
</dbReference>
<feature type="domain" description="Lipoyl-binding" evidence="11">
    <location>
        <begin position="2"/>
        <end position="77"/>
    </location>
</feature>
<dbReference type="InterPro" id="IPR003016">
    <property type="entry name" value="2-oxoA_DH_lipoyl-BS"/>
</dbReference>
<evidence type="ECO:0000256" key="3">
    <source>
        <dbReference type="ARBA" id="ARBA00011484"/>
    </source>
</evidence>
<dbReference type="GO" id="GO:0005737">
    <property type="term" value="C:cytoplasm"/>
    <property type="evidence" value="ECO:0007669"/>
    <property type="project" value="TreeGrafter"/>
</dbReference>
<evidence type="ECO:0000256" key="8">
    <source>
        <dbReference type="ARBA" id="ARBA00048370"/>
    </source>
</evidence>
<dbReference type="RefSeq" id="WP_197453403.1">
    <property type="nucleotide sequence ID" value="NZ_CP036271.1"/>
</dbReference>
<evidence type="ECO:0000313" key="13">
    <source>
        <dbReference type="EMBL" id="QDT55447.1"/>
    </source>
</evidence>
<organism evidence="13 14">
    <name type="scientific">Caulifigura coniformis</name>
    <dbReference type="NCBI Taxonomy" id="2527983"/>
    <lineage>
        <taxon>Bacteria</taxon>
        <taxon>Pseudomonadati</taxon>
        <taxon>Planctomycetota</taxon>
        <taxon>Planctomycetia</taxon>
        <taxon>Planctomycetales</taxon>
        <taxon>Planctomycetaceae</taxon>
        <taxon>Caulifigura</taxon>
    </lineage>
</organism>
<dbReference type="InterPro" id="IPR011053">
    <property type="entry name" value="Single_hybrid_motif"/>
</dbReference>
<comment type="cofactor">
    <cofactor evidence="1 9">
        <name>(R)-lipoate</name>
        <dbReference type="ChEBI" id="CHEBI:83088"/>
    </cofactor>
</comment>
<dbReference type="Proteomes" id="UP000315700">
    <property type="component" value="Chromosome"/>
</dbReference>
<comment type="similarity">
    <text evidence="2 9">Belongs to the 2-oxoacid dehydrogenase family.</text>
</comment>
<protein>
    <recommendedName>
        <fullName evidence="9">Dihydrolipoamide acetyltransferase component of pyruvate dehydrogenase complex</fullName>
        <ecNumber evidence="9">2.3.1.-</ecNumber>
    </recommendedName>
</protein>
<dbReference type="AlphaFoldDB" id="A0A517SH83"/>
<dbReference type="InterPro" id="IPR000089">
    <property type="entry name" value="Biotin_lipoyl"/>
</dbReference>
<evidence type="ECO:0000256" key="5">
    <source>
        <dbReference type="ARBA" id="ARBA00022823"/>
    </source>
</evidence>
<comment type="catalytic activity">
    <reaction evidence="8">
        <text>N(6)-[(R)-dihydrolipoyl]-L-lysyl-[protein] + acetyl-CoA = N(6)-[(R)-S(8)-acetyldihydrolipoyl]-L-lysyl-[protein] + CoA</text>
        <dbReference type="Rhea" id="RHEA:17017"/>
        <dbReference type="Rhea" id="RHEA-COMP:10475"/>
        <dbReference type="Rhea" id="RHEA-COMP:10478"/>
        <dbReference type="ChEBI" id="CHEBI:57287"/>
        <dbReference type="ChEBI" id="CHEBI:57288"/>
        <dbReference type="ChEBI" id="CHEBI:83100"/>
        <dbReference type="ChEBI" id="CHEBI:83111"/>
        <dbReference type="EC" id="2.3.1.12"/>
    </reaction>
</comment>
<feature type="compositionally biased region" description="Low complexity" evidence="10">
    <location>
        <begin position="212"/>
        <end position="239"/>
    </location>
</feature>
<evidence type="ECO:0000256" key="1">
    <source>
        <dbReference type="ARBA" id="ARBA00001938"/>
    </source>
</evidence>
<dbReference type="SUPFAM" id="SSF51230">
    <property type="entry name" value="Single hybrid motif"/>
    <property type="match status" value="2"/>
</dbReference>
<comment type="function">
    <text evidence="7">The pyruvate dehydrogenase complex catalyzes the overall conversion of pyruvate to acetyl-CoA and CO(2). It contains multiple copies of three enzymatic components: pyruvate dehydrogenase (E1), dihydrolipoamide acetyltransferase (E2) and lipoamide dehydrogenase (E3).</text>
</comment>
<evidence type="ECO:0000256" key="2">
    <source>
        <dbReference type="ARBA" id="ARBA00007317"/>
    </source>
</evidence>
<evidence type="ECO:0000256" key="9">
    <source>
        <dbReference type="RuleBase" id="RU003423"/>
    </source>
</evidence>
<evidence type="ECO:0000256" key="10">
    <source>
        <dbReference type="SAM" id="MobiDB-lite"/>
    </source>
</evidence>
<reference evidence="13 14" key="1">
    <citation type="submission" date="2019-02" db="EMBL/GenBank/DDBJ databases">
        <title>Deep-cultivation of Planctomycetes and their phenomic and genomic characterization uncovers novel biology.</title>
        <authorList>
            <person name="Wiegand S."/>
            <person name="Jogler M."/>
            <person name="Boedeker C."/>
            <person name="Pinto D."/>
            <person name="Vollmers J."/>
            <person name="Rivas-Marin E."/>
            <person name="Kohn T."/>
            <person name="Peeters S.H."/>
            <person name="Heuer A."/>
            <person name="Rast P."/>
            <person name="Oberbeckmann S."/>
            <person name="Bunk B."/>
            <person name="Jeske O."/>
            <person name="Meyerdierks A."/>
            <person name="Storesund J.E."/>
            <person name="Kallscheuer N."/>
            <person name="Luecker S."/>
            <person name="Lage O.M."/>
            <person name="Pohl T."/>
            <person name="Merkel B.J."/>
            <person name="Hornburger P."/>
            <person name="Mueller R.-W."/>
            <person name="Bruemmer F."/>
            <person name="Labrenz M."/>
            <person name="Spormann A.M."/>
            <person name="Op den Camp H."/>
            <person name="Overmann J."/>
            <person name="Amann R."/>
            <person name="Jetten M.S.M."/>
            <person name="Mascher T."/>
            <person name="Medema M.H."/>
            <person name="Devos D.P."/>
            <person name="Kaster A.-K."/>
            <person name="Ovreas L."/>
            <person name="Rohde M."/>
            <person name="Galperin M.Y."/>
            <person name="Jogler C."/>
        </authorList>
    </citation>
    <scope>NUCLEOTIDE SEQUENCE [LARGE SCALE GENOMIC DNA]</scope>
    <source>
        <strain evidence="13 14">Pan44</strain>
    </source>
</reference>
<feature type="region of interest" description="Disordered" evidence="10">
    <location>
        <begin position="82"/>
        <end position="130"/>
    </location>
</feature>
<dbReference type="PROSITE" id="PS51826">
    <property type="entry name" value="PSBD"/>
    <property type="match status" value="1"/>
</dbReference>
<dbReference type="EC" id="2.3.1.-" evidence="9"/>
<dbReference type="Pfam" id="PF00198">
    <property type="entry name" value="2-oxoacid_dh"/>
    <property type="match status" value="1"/>
</dbReference>
<dbReference type="GO" id="GO:0031405">
    <property type="term" value="F:lipoic acid binding"/>
    <property type="evidence" value="ECO:0007669"/>
    <property type="project" value="TreeGrafter"/>
</dbReference>
<dbReference type="Gene3D" id="2.40.50.100">
    <property type="match status" value="2"/>
</dbReference>
<keyword evidence="5 9" id="KW-0450">Lipoyl</keyword>
<dbReference type="CDD" id="cd06849">
    <property type="entry name" value="lipoyl_domain"/>
    <property type="match status" value="2"/>
</dbReference>
<dbReference type="PANTHER" id="PTHR43178:SF2">
    <property type="entry name" value="DIHYDROLIPOYLLYSINE-RESIDUE ACETYLTRANSFERASE COMPONENT OF PYRUVATE DEHYDROGENASE COMPLEX"/>
    <property type="match status" value="1"/>
</dbReference>
<evidence type="ECO:0000259" key="12">
    <source>
        <dbReference type="PROSITE" id="PS51826"/>
    </source>
</evidence>
<evidence type="ECO:0000313" key="14">
    <source>
        <dbReference type="Proteomes" id="UP000315700"/>
    </source>
</evidence>
<dbReference type="InterPro" id="IPR001078">
    <property type="entry name" value="2-oxoacid_DH_actylTfrase"/>
</dbReference>
<dbReference type="KEGG" id="ccos:Pan44_34900"/>
<feature type="compositionally biased region" description="Low complexity" evidence="10">
    <location>
        <begin position="109"/>
        <end position="123"/>
    </location>
</feature>
<dbReference type="InterPro" id="IPR036625">
    <property type="entry name" value="E3-bd_dom_sf"/>
</dbReference>
<dbReference type="PROSITE" id="PS00189">
    <property type="entry name" value="LIPOYL"/>
    <property type="match status" value="1"/>
</dbReference>
<dbReference type="InterPro" id="IPR050743">
    <property type="entry name" value="2-oxoacid_DH_E2_comp"/>
</dbReference>
<accession>A0A517SH83</accession>
<evidence type="ECO:0000256" key="4">
    <source>
        <dbReference type="ARBA" id="ARBA00022679"/>
    </source>
</evidence>
<feature type="region of interest" description="Disordered" evidence="10">
    <location>
        <begin position="203"/>
        <end position="239"/>
    </location>
</feature>
<feature type="domain" description="Lipoyl-binding" evidence="11">
    <location>
        <begin position="126"/>
        <end position="201"/>
    </location>
</feature>
<keyword evidence="13" id="KW-0670">Pyruvate</keyword>
<name>A0A517SH83_9PLAN</name>
<dbReference type="InterPro" id="IPR004167">
    <property type="entry name" value="PSBD"/>
</dbReference>
<sequence length="565" mass="58744">MSIEFKLPSIGEGITSADVAQIMVQPGDSIEAGQVVMELETEKAVVELPCPHAGKLEKLLVKTGDSIKVGQSIMTIEANGAAAPAKAGGDKKPAASAPAKSEAPKSEAPKAAPKPAAEKPSGATGPIEFTVPSLGEGVSQADIAELLVKVGDTLTAGQMVAELETEKAVVELPCPHAGKVTAIHVKAGDTVKVGAKFLTVEGSADSAPVKTAPAPSSSESKAAPAKAQPAAEKQPPVTPTTTITVAETNGADANRAPAPAAPSTRRLARELGVDLHEIAGTGPGGRITTDDVQGYVRNRLKGLSVPAAGKQQALAPMTGSIAPPPLPDFSRFGPIERQALSKIGRVAAENLTVSWNVIPHVTQHDLADITDLEAARKRFVAGLGKNGPKITMTAIVIKALSTCLQAFPKFNASLDPITTEIVFKKYYNIGCAVDTENGLVVPVVKDCDTKSILQIAADVNGLAEKARDRKLTVDSMQGATCTVTNLGGIGGIGFTPIVNYPEVCILGMSRSQMQLRMNDGKVEERMMMPLSLSYDHRVINGADAARFLVALCNMLSDPFSLLTTI</sequence>
<dbReference type="FunFam" id="3.30.559.10:FF:000004">
    <property type="entry name" value="Acetyltransferase component of pyruvate dehydrogenase complex"/>
    <property type="match status" value="1"/>
</dbReference>
<dbReference type="Pfam" id="PF02817">
    <property type="entry name" value="E3_binding"/>
    <property type="match status" value="1"/>
</dbReference>
<dbReference type="InParanoid" id="A0A517SH83"/>
<comment type="subunit">
    <text evidence="3">Forms a 24-polypeptide structural core with octahedral symmetry.</text>
</comment>
<gene>
    <name evidence="13" type="primary">aceF</name>
    <name evidence="13" type="ORF">Pan44_34900</name>
</gene>
<dbReference type="GO" id="GO:0004742">
    <property type="term" value="F:dihydrolipoyllysine-residue acetyltransferase activity"/>
    <property type="evidence" value="ECO:0007669"/>
    <property type="project" value="UniProtKB-EC"/>
</dbReference>
<proteinExistence type="inferred from homology"/>
<keyword evidence="14" id="KW-1185">Reference proteome</keyword>
<dbReference type="SUPFAM" id="SSF52777">
    <property type="entry name" value="CoA-dependent acyltransferases"/>
    <property type="match status" value="1"/>
</dbReference>
<dbReference type="Gene3D" id="3.30.559.10">
    <property type="entry name" value="Chloramphenicol acetyltransferase-like domain"/>
    <property type="match status" value="1"/>
</dbReference>
<evidence type="ECO:0000256" key="7">
    <source>
        <dbReference type="ARBA" id="ARBA00025211"/>
    </source>
</evidence>
<evidence type="ECO:0000256" key="6">
    <source>
        <dbReference type="ARBA" id="ARBA00023315"/>
    </source>
</evidence>
<dbReference type="Gene3D" id="4.10.320.10">
    <property type="entry name" value="E3-binding domain"/>
    <property type="match status" value="1"/>
</dbReference>
<dbReference type="InterPro" id="IPR023213">
    <property type="entry name" value="CAT-like_dom_sf"/>
</dbReference>